<dbReference type="InterPro" id="IPR013022">
    <property type="entry name" value="Xyl_isomerase-like_TIM-brl"/>
</dbReference>
<proteinExistence type="predicted"/>
<dbReference type="SUPFAM" id="SSF51658">
    <property type="entry name" value="Xylose isomerase-like"/>
    <property type="match status" value="1"/>
</dbReference>
<accession>A0A6J4U332</accession>
<dbReference type="PANTHER" id="PTHR12110">
    <property type="entry name" value="HYDROXYPYRUVATE ISOMERASE"/>
    <property type="match status" value="1"/>
</dbReference>
<name>A0A6J4U332_9BACT</name>
<dbReference type="GO" id="GO:0016853">
    <property type="term" value="F:isomerase activity"/>
    <property type="evidence" value="ECO:0007669"/>
    <property type="project" value="UniProtKB-KW"/>
</dbReference>
<evidence type="ECO:0000313" key="2">
    <source>
        <dbReference type="EMBL" id="CAA9536825.1"/>
    </source>
</evidence>
<dbReference type="Pfam" id="PF01261">
    <property type="entry name" value="AP_endonuc_2"/>
    <property type="match status" value="1"/>
</dbReference>
<feature type="domain" description="Xylose isomerase-like TIM barrel" evidence="1">
    <location>
        <begin position="52"/>
        <end position="285"/>
    </location>
</feature>
<organism evidence="2">
    <name type="scientific">uncultured Segetibacter sp</name>
    <dbReference type="NCBI Taxonomy" id="481133"/>
    <lineage>
        <taxon>Bacteria</taxon>
        <taxon>Pseudomonadati</taxon>
        <taxon>Bacteroidota</taxon>
        <taxon>Chitinophagia</taxon>
        <taxon>Chitinophagales</taxon>
        <taxon>Chitinophagaceae</taxon>
        <taxon>Segetibacter</taxon>
        <taxon>environmental samples</taxon>
    </lineage>
</organism>
<keyword evidence="2" id="KW-0413">Isomerase</keyword>
<reference evidence="2" key="1">
    <citation type="submission" date="2020-02" db="EMBL/GenBank/DDBJ databases">
        <authorList>
            <person name="Meier V. D."/>
        </authorList>
    </citation>
    <scope>NUCLEOTIDE SEQUENCE</scope>
    <source>
        <strain evidence="2">AVDCRST_MAG96</strain>
    </source>
</reference>
<dbReference type="PANTHER" id="PTHR12110:SF53">
    <property type="entry name" value="BLR5974 PROTEIN"/>
    <property type="match status" value="1"/>
</dbReference>
<dbReference type="InterPro" id="IPR050312">
    <property type="entry name" value="IolE/XylAMocC-like"/>
</dbReference>
<protein>
    <submittedName>
        <fullName evidence="2">Xylose isomerase domain-containing protein TIM barrel</fullName>
    </submittedName>
</protein>
<sequence length="291" mass="32973">MLTRRKLLRDSALLAALTHFSNNNLFATKVKKKFRIGACDWSIGKDSDIEAFDVAKQIGLDGIMVNIGSEKNNLHLRDPKLQQAYLEASRKTGVKISSIAIGELNNIPYKSDPRTEEWVLDSIDVAKNLGVSVILLAFFSKNDLRNDEKGKKEVISRLKKAAPKAEKQGIILGIESYLNAAEHLEIIEGVGSKNVKAYVDFRNTADAGYDPLKEVKQLGKNNICELHIKENGFLLGKGTLDWRKISDLLYEMNYFGDGWMQIEWAMPDKANIVESYRHNLHFLRQLFYKEV</sequence>
<dbReference type="EMBL" id="CADCVN010001553">
    <property type="protein sequence ID" value="CAA9536825.1"/>
    <property type="molecule type" value="Genomic_DNA"/>
</dbReference>
<dbReference type="AlphaFoldDB" id="A0A6J4U332"/>
<dbReference type="InterPro" id="IPR036237">
    <property type="entry name" value="Xyl_isomerase-like_sf"/>
</dbReference>
<evidence type="ECO:0000259" key="1">
    <source>
        <dbReference type="Pfam" id="PF01261"/>
    </source>
</evidence>
<gene>
    <name evidence="2" type="ORF">AVDCRST_MAG96-3976</name>
</gene>
<dbReference type="Gene3D" id="3.20.20.150">
    <property type="entry name" value="Divalent-metal-dependent TIM barrel enzymes"/>
    <property type="match status" value="1"/>
</dbReference>